<evidence type="ECO:0000256" key="12">
    <source>
        <dbReference type="ARBA" id="ARBA00024143"/>
    </source>
</evidence>
<dbReference type="EMBL" id="JADFTS010000002">
    <property type="protein sequence ID" value="KAF9620999.1"/>
    <property type="molecule type" value="Genomic_DNA"/>
</dbReference>
<dbReference type="GO" id="GO:0005471">
    <property type="term" value="F:ATP:ADP antiporter activity"/>
    <property type="evidence" value="ECO:0007669"/>
    <property type="project" value="UniProtKB-UniRule"/>
</dbReference>
<evidence type="ECO:0000256" key="2">
    <source>
        <dbReference type="ARBA" id="ARBA00006375"/>
    </source>
</evidence>
<keyword evidence="9" id="KW-1133">Transmembrane helix</keyword>
<comment type="function">
    <text evidence="16">Catalyzes the exchange of ADP and ATP across the membrane.</text>
</comment>
<evidence type="ECO:0000256" key="13">
    <source>
        <dbReference type="ARBA" id="ARBA00045250"/>
    </source>
</evidence>
<evidence type="ECO:0000256" key="14">
    <source>
        <dbReference type="PROSITE-ProRule" id="PRU00282"/>
    </source>
</evidence>
<comment type="caution">
    <text evidence="17">The sequence shown here is derived from an EMBL/GenBank/DDBJ whole genome shotgun (WGS) entry which is preliminary data.</text>
</comment>
<dbReference type="InterPro" id="IPR002113">
    <property type="entry name" value="ADT_euk_type"/>
</dbReference>
<dbReference type="InterPro" id="IPR023395">
    <property type="entry name" value="MCP_dom_sf"/>
</dbReference>
<keyword evidence="4 15" id="KW-0813">Transport</keyword>
<evidence type="ECO:0000256" key="3">
    <source>
        <dbReference type="ARBA" id="ARBA00011245"/>
    </source>
</evidence>
<dbReference type="GO" id="GO:0140021">
    <property type="term" value="P:mitochondrial ADP transmembrane transport"/>
    <property type="evidence" value="ECO:0007669"/>
    <property type="project" value="InterPro"/>
</dbReference>
<dbReference type="Proteomes" id="UP000631114">
    <property type="component" value="Unassembled WGS sequence"/>
</dbReference>
<dbReference type="InterPro" id="IPR002067">
    <property type="entry name" value="MCP"/>
</dbReference>
<evidence type="ECO:0000256" key="9">
    <source>
        <dbReference type="ARBA" id="ARBA00022989"/>
    </source>
</evidence>
<dbReference type="SUPFAM" id="SSF103506">
    <property type="entry name" value="Mitochondrial carrier"/>
    <property type="match status" value="1"/>
</dbReference>
<dbReference type="InterPro" id="IPR018108">
    <property type="entry name" value="MCP_transmembrane"/>
</dbReference>
<gene>
    <name evidence="17" type="ORF">IFM89_015821</name>
</gene>
<feature type="repeat" description="Solcar" evidence="14">
    <location>
        <begin position="5"/>
        <end position="92"/>
    </location>
</feature>
<evidence type="ECO:0000256" key="7">
    <source>
        <dbReference type="ARBA" id="ARBA00022737"/>
    </source>
</evidence>
<evidence type="ECO:0000256" key="4">
    <source>
        <dbReference type="ARBA" id="ARBA00022448"/>
    </source>
</evidence>
<evidence type="ECO:0000256" key="1">
    <source>
        <dbReference type="ARBA" id="ARBA00004448"/>
    </source>
</evidence>
<dbReference type="Gene3D" id="1.50.40.10">
    <property type="entry name" value="Mitochondrial carrier domain"/>
    <property type="match status" value="1"/>
</dbReference>
<proteinExistence type="inferred from homology"/>
<dbReference type="GO" id="GO:0005743">
    <property type="term" value="C:mitochondrial inner membrane"/>
    <property type="evidence" value="ECO:0007669"/>
    <property type="project" value="UniProtKB-SubCell"/>
</dbReference>
<dbReference type="PRINTS" id="PR00926">
    <property type="entry name" value="MITOCARRIER"/>
</dbReference>
<organism evidence="17 18">
    <name type="scientific">Coptis chinensis</name>
    <dbReference type="NCBI Taxonomy" id="261450"/>
    <lineage>
        <taxon>Eukaryota</taxon>
        <taxon>Viridiplantae</taxon>
        <taxon>Streptophyta</taxon>
        <taxon>Embryophyta</taxon>
        <taxon>Tracheophyta</taxon>
        <taxon>Spermatophyta</taxon>
        <taxon>Magnoliopsida</taxon>
        <taxon>Ranunculales</taxon>
        <taxon>Ranunculaceae</taxon>
        <taxon>Coptidoideae</taxon>
        <taxon>Coptis</taxon>
    </lineage>
</organism>
<dbReference type="PANTHER" id="PTHR45635:SF47">
    <property type="entry name" value="ADP,ATP CARRIER PROTEIN, MITOCHONDRIAL"/>
    <property type="match status" value="1"/>
</dbReference>
<dbReference type="Pfam" id="PF00153">
    <property type="entry name" value="Mito_carr"/>
    <property type="match status" value="2"/>
</dbReference>
<evidence type="ECO:0000256" key="6">
    <source>
        <dbReference type="ARBA" id="ARBA00022692"/>
    </source>
</evidence>
<comment type="function">
    <text evidence="13">ADP:ATP antiporter that mediates import of ADP into the mitochondrial matrix for ATP synthesis, and export of ATP out to fuel the cell. Cycles between the cytoplasmic-open state (c-state) and the matrix-open state (m-state): operates by the alternating access mechanism with a single substrate-binding site intermittently exposed to either the cytosolic (c-state) or matrix (m-state) side of the inner mitochondrial membrane.</text>
</comment>
<accession>A0A835IPI6</accession>
<sequence>MVCRKLGIWRRCRCFIPSLCLSLDYARTGLANDAKSSKKGWERQFNGLIDVYKKTLKSDGFAGLYRGFNISCDGIIVYRGLYFEMYDSLKPVLLTGDLQGSFFCKFAMGWSISNGAGLASYPFDTVRRRMMMTSGDAVKYKSSLDAFFQILKK</sequence>
<evidence type="ECO:0000256" key="15">
    <source>
        <dbReference type="RuleBase" id="RU000488"/>
    </source>
</evidence>
<comment type="similarity">
    <text evidence="2 15">Belongs to the mitochondrial carrier (TC 2.A.29) family.</text>
</comment>
<evidence type="ECO:0000256" key="5">
    <source>
        <dbReference type="ARBA" id="ARBA00022449"/>
    </source>
</evidence>
<comment type="catalytic activity">
    <reaction evidence="12">
        <text>ADP(in) + ATP(out) = ADP(out) + ATP(in)</text>
        <dbReference type="Rhea" id="RHEA:34999"/>
        <dbReference type="ChEBI" id="CHEBI:30616"/>
        <dbReference type="ChEBI" id="CHEBI:456216"/>
    </reaction>
    <physiologicalReaction direction="left-to-right" evidence="12">
        <dbReference type="Rhea" id="RHEA:35000"/>
    </physiologicalReaction>
</comment>
<evidence type="ECO:0000256" key="11">
    <source>
        <dbReference type="ARBA" id="ARBA00023136"/>
    </source>
</evidence>
<comment type="subcellular location">
    <subcellularLocation>
        <location evidence="16">Membrane</location>
        <topology evidence="16">Multi-pass membrane protein</topology>
    </subcellularLocation>
    <subcellularLocation>
        <location evidence="1">Mitochondrion inner membrane</location>
        <topology evidence="1">Multi-pass membrane protein</topology>
    </subcellularLocation>
</comment>
<dbReference type="PROSITE" id="PS50920">
    <property type="entry name" value="SOLCAR"/>
    <property type="match status" value="2"/>
</dbReference>
<keyword evidence="8" id="KW-0809">Transit peptide</keyword>
<keyword evidence="7" id="KW-0677">Repeat</keyword>
<dbReference type="PANTHER" id="PTHR45635">
    <property type="entry name" value="ADP,ATP CARRIER PROTEIN 1-RELATED-RELATED"/>
    <property type="match status" value="1"/>
</dbReference>
<comment type="subunit">
    <text evidence="3 16">Monomer.</text>
</comment>
<dbReference type="AlphaFoldDB" id="A0A835IPI6"/>
<keyword evidence="5" id="KW-0050">Antiport</keyword>
<reference evidence="17 18" key="1">
    <citation type="submission" date="2020-10" db="EMBL/GenBank/DDBJ databases">
        <title>The Coptis chinensis genome and diversification of protoberbering-type alkaloids.</title>
        <authorList>
            <person name="Wang B."/>
            <person name="Shu S."/>
            <person name="Song C."/>
            <person name="Liu Y."/>
        </authorList>
    </citation>
    <scope>NUCLEOTIDE SEQUENCE [LARGE SCALE GENOMIC DNA]</scope>
    <source>
        <strain evidence="17">HL-2020</strain>
        <tissue evidence="17">Leaf</tissue>
    </source>
</reference>
<feature type="repeat" description="Solcar" evidence="14">
    <location>
        <begin position="100"/>
        <end position="153"/>
    </location>
</feature>
<keyword evidence="18" id="KW-1185">Reference proteome</keyword>
<evidence type="ECO:0000256" key="8">
    <source>
        <dbReference type="ARBA" id="ARBA00022946"/>
    </source>
</evidence>
<keyword evidence="11 14" id="KW-0472">Membrane</keyword>
<keyword evidence="10" id="KW-0496">Mitochondrion</keyword>
<dbReference type="OrthoDB" id="270584at2759"/>
<keyword evidence="6 14" id="KW-0812">Transmembrane</keyword>
<evidence type="ECO:0000313" key="18">
    <source>
        <dbReference type="Proteomes" id="UP000631114"/>
    </source>
</evidence>
<name>A0A835IPI6_9MAGN</name>
<evidence type="ECO:0000256" key="16">
    <source>
        <dbReference type="RuleBase" id="RU368008"/>
    </source>
</evidence>
<evidence type="ECO:0000256" key="10">
    <source>
        <dbReference type="ARBA" id="ARBA00023128"/>
    </source>
</evidence>
<protein>
    <recommendedName>
        <fullName evidence="16">ADP/ATP translocase</fullName>
    </recommendedName>
    <alternativeName>
        <fullName evidence="16">ADP,ATP carrier protein</fullName>
    </alternativeName>
</protein>
<dbReference type="GO" id="GO:1990544">
    <property type="term" value="P:mitochondrial ATP transmembrane transport"/>
    <property type="evidence" value="ECO:0007669"/>
    <property type="project" value="InterPro"/>
</dbReference>
<evidence type="ECO:0000313" key="17">
    <source>
        <dbReference type="EMBL" id="KAF9620999.1"/>
    </source>
</evidence>